<keyword evidence="5" id="KW-1185">Reference proteome</keyword>
<dbReference type="SUPFAM" id="SSF53187">
    <property type="entry name" value="Zn-dependent exopeptidases"/>
    <property type="match status" value="1"/>
</dbReference>
<keyword evidence="2" id="KW-1133">Transmembrane helix</keyword>
<feature type="transmembrane region" description="Helical" evidence="2">
    <location>
        <begin position="12"/>
        <end position="30"/>
    </location>
</feature>
<dbReference type="GO" id="GO:0008745">
    <property type="term" value="F:N-acetylmuramoyl-L-alanine amidase activity"/>
    <property type="evidence" value="ECO:0007669"/>
    <property type="project" value="UniProtKB-EC"/>
</dbReference>
<organism evidence="4 5">
    <name type="scientific">Halalkalibacter alkaliphilus</name>
    <dbReference type="NCBI Taxonomy" id="2917993"/>
    <lineage>
        <taxon>Bacteria</taxon>
        <taxon>Bacillati</taxon>
        <taxon>Bacillota</taxon>
        <taxon>Bacilli</taxon>
        <taxon>Bacillales</taxon>
        <taxon>Bacillaceae</taxon>
        <taxon>Halalkalibacter</taxon>
    </lineage>
</organism>
<dbReference type="Pfam" id="PF01520">
    <property type="entry name" value="Amidase_3"/>
    <property type="match status" value="1"/>
</dbReference>
<dbReference type="Gene3D" id="3.40.630.40">
    <property type="entry name" value="Zn-dependent exopeptidases"/>
    <property type="match status" value="1"/>
</dbReference>
<evidence type="ECO:0000256" key="1">
    <source>
        <dbReference type="ARBA" id="ARBA00022801"/>
    </source>
</evidence>
<dbReference type="PANTHER" id="PTHR30404">
    <property type="entry name" value="N-ACETYLMURAMOYL-L-ALANINE AMIDASE"/>
    <property type="match status" value="1"/>
</dbReference>
<dbReference type="InterPro" id="IPR014234">
    <property type="entry name" value="Spore_CwlD"/>
</dbReference>
<dbReference type="InterPro" id="IPR002508">
    <property type="entry name" value="MurNAc-LAA_cat"/>
</dbReference>
<dbReference type="NCBIfam" id="TIGR02883">
    <property type="entry name" value="spore_cwlD"/>
    <property type="match status" value="1"/>
</dbReference>
<reference evidence="4" key="1">
    <citation type="submission" date="2022-02" db="EMBL/GenBank/DDBJ databases">
        <title>Halalkalibacter sp. nov. isolated from Lonar Lake, India.</title>
        <authorList>
            <person name="Joshi A."/>
            <person name="Thite S."/>
            <person name="Lodha T."/>
        </authorList>
    </citation>
    <scope>NUCLEOTIDE SEQUENCE</scope>
    <source>
        <strain evidence="4">MEB205</strain>
    </source>
</reference>
<keyword evidence="2" id="KW-0812">Transmembrane</keyword>
<gene>
    <name evidence="4" type="primary">cwlD</name>
    <name evidence="4" type="ORF">MF646_18175</name>
</gene>
<dbReference type="GO" id="GO:0030288">
    <property type="term" value="C:outer membrane-bounded periplasmic space"/>
    <property type="evidence" value="ECO:0007669"/>
    <property type="project" value="TreeGrafter"/>
</dbReference>
<comment type="caution">
    <text evidence="4">The sequence shown here is derived from an EMBL/GenBank/DDBJ whole genome shotgun (WGS) entry which is preliminary data.</text>
</comment>
<keyword evidence="1 4" id="KW-0378">Hydrolase</keyword>
<evidence type="ECO:0000313" key="4">
    <source>
        <dbReference type="EMBL" id="MCL7749050.1"/>
    </source>
</evidence>
<dbReference type="CDD" id="cd02696">
    <property type="entry name" value="MurNAc-LAA"/>
    <property type="match status" value="1"/>
</dbReference>
<dbReference type="EMBL" id="JAKRYL010000023">
    <property type="protein sequence ID" value="MCL7749050.1"/>
    <property type="molecule type" value="Genomic_DNA"/>
</dbReference>
<keyword evidence="2" id="KW-0472">Membrane</keyword>
<dbReference type="RefSeq" id="WP_250097935.1">
    <property type="nucleotide sequence ID" value="NZ_JAKRYL010000023.1"/>
</dbReference>
<dbReference type="InterPro" id="IPR050695">
    <property type="entry name" value="N-acetylmuramoyl_amidase_3"/>
</dbReference>
<dbReference type="PANTHER" id="PTHR30404:SF0">
    <property type="entry name" value="N-ACETYLMURAMOYL-L-ALANINE AMIDASE AMIC"/>
    <property type="match status" value="1"/>
</dbReference>
<protein>
    <submittedName>
        <fullName evidence="4">N-acetylmuramoyl-L-alanine amidase CwlD</fullName>
        <ecNumber evidence="4">3.5.1.28</ecNumber>
    </submittedName>
</protein>
<name>A0A9X2IA02_9BACI</name>
<evidence type="ECO:0000256" key="2">
    <source>
        <dbReference type="SAM" id="Phobius"/>
    </source>
</evidence>
<dbReference type="AlphaFoldDB" id="A0A9X2IA02"/>
<sequence length="241" mass="27066">MVVNLIKWLKGAAFALGVVSLLFIIQYQFVSNDSWSTWNLPLSGKIIVVDPGHGGIDGGAVSKSGMLEKDVTLLISEQLRDYLQEAGALVLMTREDDHDLANADTKKIRQRKNEDLRRRAEIVNDSDADMFVSLHLNAIPSPRWSGAQTFYNRAIPENERLAKLVQDEVIRNLENTTRQAKPIHNVYLLKQASIPGVLIEAGFLSNPTEAELLNTEEYQQKVAASIYQGILRYYTDEKVPE</sequence>
<dbReference type="GO" id="GO:0009253">
    <property type="term" value="P:peptidoglycan catabolic process"/>
    <property type="evidence" value="ECO:0007669"/>
    <property type="project" value="InterPro"/>
</dbReference>
<proteinExistence type="predicted"/>
<accession>A0A9X2IA02</accession>
<evidence type="ECO:0000259" key="3">
    <source>
        <dbReference type="SMART" id="SM00646"/>
    </source>
</evidence>
<dbReference type="SMART" id="SM00646">
    <property type="entry name" value="Ami_3"/>
    <property type="match status" value="1"/>
</dbReference>
<evidence type="ECO:0000313" key="5">
    <source>
        <dbReference type="Proteomes" id="UP001139150"/>
    </source>
</evidence>
<feature type="domain" description="MurNAc-LAA" evidence="3">
    <location>
        <begin position="120"/>
        <end position="231"/>
    </location>
</feature>
<dbReference type="Proteomes" id="UP001139150">
    <property type="component" value="Unassembled WGS sequence"/>
</dbReference>
<dbReference type="EC" id="3.5.1.28" evidence="4"/>